<dbReference type="AlphaFoldDB" id="A0A1G8GHY3"/>
<name>A0A1G8GHY3_9BACI</name>
<dbReference type="Proteomes" id="UP000199017">
    <property type="component" value="Unassembled WGS sequence"/>
</dbReference>
<dbReference type="Pfam" id="PF05239">
    <property type="entry name" value="PRC"/>
    <property type="match status" value="1"/>
</dbReference>
<accession>A0A1G8GHY3</accession>
<gene>
    <name evidence="2" type="ORF">SAMN05216352_103412</name>
</gene>
<dbReference type="InterPro" id="IPR014238">
    <property type="entry name" value="Spore_YlmC/YmxH"/>
</dbReference>
<proteinExistence type="predicted"/>
<reference evidence="2 3" key="1">
    <citation type="submission" date="2016-10" db="EMBL/GenBank/DDBJ databases">
        <authorList>
            <person name="de Groot N.N."/>
        </authorList>
    </citation>
    <scope>NUCLEOTIDE SEQUENCE [LARGE SCALE GENOMIC DNA]</scope>
    <source>
        <strain evidence="3">P4B,CCM 7963,CECT 7998,DSM 25260,IBRC-M 10614,KCTC 13821</strain>
    </source>
</reference>
<dbReference type="EMBL" id="FNDU01000003">
    <property type="protein sequence ID" value="SDH93993.1"/>
    <property type="molecule type" value="Genomic_DNA"/>
</dbReference>
<evidence type="ECO:0000313" key="3">
    <source>
        <dbReference type="Proteomes" id="UP000199017"/>
    </source>
</evidence>
<evidence type="ECO:0000259" key="1">
    <source>
        <dbReference type="Pfam" id="PF05239"/>
    </source>
</evidence>
<dbReference type="OrthoDB" id="2468688at2"/>
<dbReference type="NCBIfam" id="TIGR02888">
    <property type="entry name" value="spore_YlmC_YmxH"/>
    <property type="match status" value="1"/>
</dbReference>
<evidence type="ECO:0000313" key="2">
    <source>
        <dbReference type="EMBL" id="SDH93993.1"/>
    </source>
</evidence>
<dbReference type="InterPro" id="IPR027275">
    <property type="entry name" value="PRC-brl_dom"/>
</dbReference>
<dbReference type="InterPro" id="IPR011033">
    <property type="entry name" value="PRC_barrel-like_sf"/>
</dbReference>
<keyword evidence="3" id="KW-1185">Reference proteome</keyword>
<dbReference type="RefSeq" id="WP_091583129.1">
    <property type="nucleotide sequence ID" value="NZ_FNDU01000003.1"/>
</dbReference>
<dbReference type="SUPFAM" id="SSF50346">
    <property type="entry name" value="PRC-barrel domain"/>
    <property type="match status" value="1"/>
</dbReference>
<dbReference type="PANTHER" id="PTHR40061">
    <property type="entry name" value="SPORULATION PROTEIN YLMC-RELATED"/>
    <property type="match status" value="1"/>
</dbReference>
<dbReference type="Gene3D" id="2.30.30.240">
    <property type="entry name" value="PRC-barrel domain"/>
    <property type="match status" value="1"/>
</dbReference>
<protein>
    <submittedName>
        <fullName evidence="2">Sporulation protein, YlmC/YmxH family</fullName>
    </submittedName>
</protein>
<dbReference type="STRING" id="930129.SAMN05216352_103412"/>
<dbReference type="PANTHER" id="PTHR40061:SF1">
    <property type="entry name" value="SPORULATION PROTEIN YLMC-RELATED"/>
    <property type="match status" value="1"/>
</dbReference>
<feature type="domain" description="PRC-barrel" evidence="1">
    <location>
        <begin position="1"/>
        <end position="76"/>
    </location>
</feature>
<organism evidence="2 3">
    <name type="scientific">Alteribacillus bidgolensis</name>
    <dbReference type="NCBI Taxonomy" id="930129"/>
    <lineage>
        <taxon>Bacteria</taxon>
        <taxon>Bacillati</taxon>
        <taxon>Bacillota</taxon>
        <taxon>Bacilli</taxon>
        <taxon>Bacillales</taxon>
        <taxon>Bacillaceae</taxon>
        <taxon>Alteribacillus</taxon>
    </lineage>
</organism>
<sequence>MRLSEISKKEVLDANTGEKLGMPGSADLVIKKETGRIESLVLPSSPAYPFRKRTKEWVIPWENIQRIGEDFVIIDTAHLKKIPERSE</sequence>